<name>A0ACB7T2T6_HYAAI</name>
<proteinExistence type="predicted"/>
<dbReference type="Proteomes" id="UP000821845">
    <property type="component" value="Chromosome 11"/>
</dbReference>
<gene>
    <name evidence="1" type="ORF">HPB50_003017</name>
</gene>
<reference evidence="1" key="1">
    <citation type="submission" date="2020-05" db="EMBL/GenBank/DDBJ databases">
        <title>Large-scale comparative analyses of tick genomes elucidate their genetic diversity and vector capacities.</title>
        <authorList>
            <person name="Jia N."/>
            <person name="Wang J."/>
            <person name="Shi W."/>
            <person name="Du L."/>
            <person name="Sun Y."/>
            <person name="Zhan W."/>
            <person name="Jiang J."/>
            <person name="Wang Q."/>
            <person name="Zhang B."/>
            <person name="Ji P."/>
            <person name="Sakyi L.B."/>
            <person name="Cui X."/>
            <person name="Yuan T."/>
            <person name="Jiang B."/>
            <person name="Yang W."/>
            <person name="Lam T.T.-Y."/>
            <person name="Chang Q."/>
            <person name="Ding S."/>
            <person name="Wang X."/>
            <person name="Zhu J."/>
            <person name="Ruan X."/>
            <person name="Zhao L."/>
            <person name="Wei J."/>
            <person name="Que T."/>
            <person name="Du C."/>
            <person name="Cheng J."/>
            <person name="Dai P."/>
            <person name="Han X."/>
            <person name="Huang E."/>
            <person name="Gao Y."/>
            <person name="Liu J."/>
            <person name="Shao H."/>
            <person name="Ye R."/>
            <person name="Li L."/>
            <person name="Wei W."/>
            <person name="Wang X."/>
            <person name="Wang C."/>
            <person name="Yang T."/>
            <person name="Huo Q."/>
            <person name="Li W."/>
            <person name="Guo W."/>
            <person name="Chen H."/>
            <person name="Zhou L."/>
            <person name="Ni X."/>
            <person name="Tian J."/>
            <person name="Zhou Y."/>
            <person name="Sheng Y."/>
            <person name="Liu T."/>
            <person name="Pan Y."/>
            <person name="Xia L."/>
            <person name="Li J."/>
            <person name="Zhao F."/>
            <person name="Cao W."/>
        </authorList>
    </citation>
    <scope>NUCLEOTIDE SEQUENCE</scope>
    <source>
        <strain evidence="1">Hyas-2018</strain>
    </source>
</reference>
<dbReference type="EMBL" id="CM023491">
    <property type="protein sequence ID" value="KAH6940617.1"/>
    <property type="molecule type" value="Genomic_DNA"/>
</dbReference>
<keyword evidence="2" id="KW-1185">Reference proteome</keyword>
<evidence type="ECO:0000313" key="2">
    <source>
        <dbReference type="Proteomes" id="UP000821845"/>
    </source>
</evidence>
<protein>
    <submittedName>
        <fullName evidence="1">Uncharacterized protein</fullName>
    </submittedName>
</protein>
<accession>A0ACB7T2T6</accession>
<evidence type="ECO:0000313" key="1">
    <source>
        <dbReference type="EMBL" id="KAH6940617.1"/>
    </source>
</evidence>
<sequence>MSLPLPNVSEALPLPSPVDTSTDGVIPKRPGKRNVKAKLSFRSRSTGNSSLPCHQQADLMDALLRMSQKGEGGEHRSDLNINATEETGPTKATTIHGNCETESACSTQPMAEDGEVATSTVADTQSNMGGDGHAVRIEHRKGFFGHREADATKAAEERPFAGARAVGSNEPFAR</sequence>
<organism evidence="1 2">
    <name type="scientific">Hyalomma asiaticum</name>
    <name type="common">Tick</name>
    <dbReference type="NCBI Taxonomy" id="266040"/>
    <lineage>
        <taxon>Eukaryota</taxon>
        <taxon>Metazoa</taxon>
        <taxon>Ecdysozoa</taxon>
        <taxon>Arthropoda</taxon>
        <taxon>Chelicerata</taxon>
        <taxon>Arachnida</taxon>
        <taxon>Acari</taxon>
        <taxon>Parasitiformes</taxon>
        <taxon>Ixodida</taxon>
        <taxon>Ixodoidea</taxon>
        <taxon>Ixodidae</taxon>
        <taxon>Hyalomminae</taxon>
        <taxon>Hyalomma</taxon>
    </lineage>
</organism>
<comment type="caution">
    <text evidence="1">The sequence shown here is derived from an EMBL/GenBank/DDBJ whole genome shotgun (WGS) entry which is preliminary data.</text>
</comment>